<proteinExistence type="predicted"/>
<gene>
    <name evidence="1" type="ORF">BK007_01990</name>
</gene>
<evidence type="ECO:0000313" key="2">
    <source>
        <dbReference type="Proteomes" id="UP000232806"/>
    </source>
</evidence>
<accession>A0A2H4V9Y9</accession>
<name>A0A2H4V9Y9_9EURY</name>
<sequence length="288" mass="34325">MTSNKEMKRIFSEYDEKMGNLFNLLNLQPFENNLNRIDPPITSSMLDIPDISLEIDTALKPLKETLDKISPELIIQNLEKSAEIMFENGWWLIPSMPFPFYTQLIELKDINQKDLTDYLVKYHNEKDCIELDNLIISWKLDEFNEKKEIFEDALWAHKKSKFTLTVPTLTVQVEGVLRNYFDPEFKPQIDGYRKKLKKKYTQTMKNKNEKLSYVDIFDNFTKMQNIKFLKNGIDTFTESFWGENPRDFDDIHRNALLHGQCKNYTREMSTKLFLFLDMIHYILNDLEK</sequence>
<evidence type="ECO:0000313" key="1">
    <source>
        <dbReference type="EMBL" id="AUB54909.1"/>
    </source>
</evidence>
<dbReference type="AlphaFoldDB" id="A0A2H4V9Y9"/>
<organism evidence="1 2">
    <name type="scientific">Methanobacterium subterraneum</name>
    <dbReference type="NCBI Taxonomy" id="59277"/>
    <lineage>
        <taxon>Archaea</taxon>
        <taxon>Methanobacteriati</taxon>
        <taxon>Methanobacteriota</taxon>
        <taxon>Methanomada group</taxon>
        <taxon>Methanobacteria</taxon>
        <taxon>Methanobacteriales</taxon>
        <taxon>Methanobacteriaceae</taxon>
        <taxon>Methanobacterium</taxon>
    </lineage>
</organism>
<reference evidence="1 2" key="1">
    <citation type="submission" date="2016-10" db="EMBL/GenBank/DDBJ databases">
        <title>Comparative genomics between deep and shallow subseafloor isolates.</title>
        <authorList>
            <person name="Ishii S."/>
            <person name="Miller J.R."/>
            <person name="Sutton G."/>
            <person name="Suzuki S."/>
            <person name="Methe B."/>
            <person name="Inagaki F."/>
            <person name="Imachi H."/>
        </authorList>
    </citation>
    <scope>NUCLEOTIDE SEQUENCE [LARGE SCALE GENOMIC DNA]</scope>
    <source>
        <strain evidence="1 2">MO-MB1</strain>
    </source>
</reference>
<dbReference type="RefSeq" id="WP_100904886.1">
    <property type="nucleotide sequence ID" value="NZ_CP017766.1"/>
</dbReference>
<dbReference type="GeneID" id="35120325"/>
<dbReference type="Proteomes" id="UP000232806">
    <property type="component" value="Chromosome"/>
</dbReference>
<protein>
    <submittedName>
        <fullName evidence="1">Uncharacterized protein</fullName>
    </submittedName>
</protein>
<dbReference type="EMBL" id="CP017766">
    <property type="protein sequence ID" value="AUB54909.1"/>
    <property type="molecule type" value="Genomic_DNA"/>
</dbReference>